<feature type="region of interest" description="Disordered" evidence="1">
    <location>
        <begin position="170"/>
        <end position="189"/>
    </location>
</feature>
<proteinExistence type="predicted"/>
<organism evidence="2 3">
    <name type="scientific">Effrenium voratum</name>
    <dbReference type="NCBI Taxonomy" id="2562239"/>
    <lineage>
        <taxon>Eukaryota</taxon>
        <taxon>Sar</taxon>
        <taxon>Alveolata</taxon>
        <taxon>Dinophyceae</taxon>
        <taxon>Suessiales</taxon>
        <taxon>Symbiodiniaceae</taxon>
        <taxon>Effrenium</taxon>
    </lineage>
</organism>
<evidence type="ECO:0000313" key="3">
    <source>
        <dbReference type="Proteomes" id="UP001178507"/>
    </source>
</evidence>
<reference evidence="2" key="1">
    <citation type="submission" date="2023-08" db="EMBL/GenBank/DDBJ databases">
        <authorList>
            <person name="Chen Y."/>
            <person name="Shah S."/>
            <person name="Dougan E. K."/>
            <person name="Thang M."/>
            <person name="Chan C."/>
        </authorList>
    </citation>
    <scope>NUCLEOTIDE SEQUENCE</scope>
</reference>
<dbReference type="Proteomes" id="UP001178507">
    <property type="component" value="Unassembled WGS sequence"/>
</dbReference>
<keyword evidence="3" id="KW-1185">Reference proteome</keyword>
<evidence type="ECO:0000256" key="1">
    <source>
        <dbReference type="SAM" id="MobiDB-lite"/>
    </source>
</evidence>
<gene>
    <name evidence="2" type="ORF">EVOR1521_LOCUS25463</name>
</gene>
<sequence length="189" mass="19538">MAAMPVLKTVMSPGGGLSTQVEEPTSMMSSGMAMAGGAAAGGGLAFMLCTSKCPGGIGGALSGMIGAMNPFSMLMKKDEKDAKEEEGEEDGMKKMEKQVDTIEKELCNMNCKMAGLLGGAAGAGAGKLVADQVNKKEEGGGGGGGGGMFQMLDEWNAPPFFVLSKQIDGLQERSERRPEVERSAKLDFL</sequence>
<dbReference type="EMBL" id="CAUJNA010003461">
    <property type="protein sequence ID" value="CAJ1402616.1"/>
    <property type="molecule type" value="Genomic_DNA"/>
</dbReference>
<name>A0AA36JCN9_9DINO</name>
<dbReference type="AlphaFoldDB" id="A0AA36JCN9"/>
<protein>
    <submittedName>
        <fullName evidence="2">Uncharacterized protein</fullName>
    </submittedName>
</protein>
<comment type="caution">
    <text evidence="2">The sequence shown here is derived from an EMBL/GenBank/DDBJ whole genome shotgun (WGS) entry which is preliminary data.</text>
</comment>
<evidence type="ECO:0000313" key="2">
    <source>
        <dbReference type="EMBL" id="CAJ1402616.1"/>
    </source>
</evidence>
<accession>A0AA36JCN9</accession>